<feature type="region of interest" description="Disordered" evidence="1">
    <location>
        <begin position="1"/>
        <end position="20"/>
    </location>
</feature>
<dbReference type="AlphaFoldDB" id="F3KY62"/>
<keyword evidence="3" id="KW-1185">Reference proteome</keyword>
<reference evidence="2 3" key="1">
    <citation type="journal article" date="2011" name="J. Bacteriol.">
        <title>Genome sequence of strain IMCC3088, a proteorhodopsin-containing marine bacterium belonging to the OM60/NOR5 clade.</title>
        <authorList>
            <person name="Jang Y."/>
            <person name="Oh H.M."/>
            <person name="Kang I."/>
            <person name="Lee K."/>
            <person name="Yang S.J."/>
            <person name="Cho J.C."/>
        </authorList>
    </citation>
    <scope>NUCLEOTIDE SEQUENCE [LARGE SCALE GENOMIC DNA]</scope>
    <source>
        <strain evidence="2 3">IMCC3088</strain>
    </source>
</reference>
<evidence type="ECO:0000313" key="3">
    <source>
        <dbReference type="Proteomes" id="UP000005615"/>
    </source>
</evidence>
<evidence type="ECO:0000256" key="1">
    <source>
        <dbReference type="SAM" id="MobiDB-lite"/>
    </source>
</evidence>
<dbReference type="EMBL" id="AEIG01000001">
    <property type="protein sequence ID" value="EGG30984.1"/>
    <property type="molecule type" value="Genomic_DNA"/>
</dbReference>
<comment type="caution">
    <text evidence="2">The sequence shown here is derived from an EMBL/GenBank/DDBJ whole genome shotgun (WGS) entry which is preliminary data.</text>
</comment>
<dbReference type="STRING" id="2518989.IMCC3088_792"/>
<organism evidence="2 3">
    <name type="scientific">Aequoribacter fuscus</name>
    <dbReference type="NCBI Taxonomy" id="2518989"/>
    <lineage>
        <taxon>Bacteria</taxon>
        <taxon>Pseudomonadati</taxon>
        <taxon>Pseudomonadota</taxon>
        <taxon>Gammaproteobacteria</taxon>
        <taxon>Cellvibrionales</taxon>
        <taxon>Halieaceae</taxon>
        <taxon>Aequoribacter</taxon>
    </lineage>
</organism>
<gene>
    <name evidence="2" type="ORF">IMCC3088_792</name>
</gene>
<evidence type="ECO:0000313" key="2">
    <source>
        <dbReference type="EMBL" id="EGG30984.1"/>
    </source>
</evidence>
<dbReference type="Proteomes" id="UP000005615">
    <property type="component" value="Unassembled WGS sequence"/>
</dbReference>
<sequence length="56" mass="6283">MLLAGCGQNDKSNETPDSDYQRRLIERLIEVQLLRAVSPLESLHQISMPISQTASE</sequence>
<name>F3KY62_9GAMM</name>
<proteinExistence type="predicted"/>
<accession>F3KY62</accession>
<feature type="compositionally biased region" description="Basic and acidic residues" evidence="1">
    <location>
        <begin position="11"/>
        <end position="20"/>
    </location>
</feature>
<protein>
    <submittedName>
        <fullName evidence="2">Uncharacterized protein</fullName>
    </submittedName>
</protein>